<dbReference type="EMBL" id="JABZSQ010000006">
    <property type="protein sequence ID" value="MBF1414091.1"/>
    <property type="molecule type" value="Genomic_DNA"/>
</dbReference>
<dbReference type="GeneID" id="66730459"/>
<dbReference type="Pfam" id="PF19555">
    <property type="entry name" value="DUF6078"/>
    <property type="match status" value="1"/>
</dbReference>
<reference evidence="1" key="1">
    <citation type="submission" date="2020-04" db="EMBL/GenBank/DDBJ databases">
        <title>Deep metagenomics examines the oral microbiome during advanced dental caries in children, revealing novel taxa and co-occurrences with host molecules.</title>
        <authorList>
            <person name="Baker J.L."/>
            <person name="Morton J.T."/>
            <person name="Dinis M."/>
            <person name="Alvarez R."/>
            <person name="Tran N.C."/>
            <person name="Knight R."/>
            <person name="Edlund A."/>
        </authorList>
    </citation>
    <scope>NUCLEOTIDE SEQUENCE</scope>
    <source>
        <strain evidence="1">JCVI_25_bin.9</strain>
    </source>
</reference>
<organism evidence="1 2">
    <name type="scientific">Prevotella histicola</name>
    <dbReference type="NCBI Taxonomy" id="470565"/>
    <lineage>
        <taxon>Bacteria</taxon>
        <taxon>Pseudomonadati</taxon>
        <taxon>Bacteroidota</taxon>
        <taxon>Bacteroidia</taxon>
        <taxon>Bacteroidales</taxon>
        <taxon>Prevotellaceae</taxon>
        <taxon>Prevotella</taxon>
    </lineage>
</organism>
<proteinExistence type="predicted"/>
<name>A0A930N3T6_9BACT</name>
<dbReference type="Proteomes" id="UP000757461">
    <property type="component" value="Unassembled WGS sequence"/>
</dbReference>
<evidence type="ECO:0000313" key="2">
    <source>
        <dbReference type="Proteomes" id="UP000757461"/>
    </source>
</evidence>
<gene>
    <name evidence="1" type="ORF">HXN33_00800</name>
</gene>
<dbReference type="AlphaFoldDB" id="A0A930N3T6"/>
<protein>
    <submittedName>
        <fullName evidence="1">Uncharacterized protein</fullName>
    </submittedName>
</protein>
<dbReference type="RefSeq" id="WP_008824031.1">
    <property type="nucleotide sequence ID" value="NZ_CAUOMI010000023.1"/>
</dbReference>
<evidence type="ECO:0000313" key="1">
    <source>
        <dbReference type="EMBL" id="MBF1414091.1"/>
    </source>
</evidence>
<accession>A0A930N3T6</accession>
<comment type="caution">
    <text evidence="1">The sequence shown here is derived from an EMBL/GenBank/DDBJ whole genome shotgun (WGS) entry which is preliminary data.</text>
</comment>
<sequence>MTQEEYNQLDYDYAHCAGANCQKAGQCLHHTVYTMLQTNKHDYYTVVNPNVTTGKQPCPIYEADRKERFAWGISRIYDNVRTSDLRGVKINVMSCFGASVYYKVKQLKRAITEEEQQDIRSAFTEMGYDGNAIEFDRYEEQYPAVMRIAKY</sequence>
<dbReference type="InterPro" id="IPR045724">
    <property type="entry name" value="DUF6078"/>
</dbReference>